<dbReference type="InterPro" id="IPR006054">
    <property type="entry name" value="DnaQ"/>
</dbReference>
<keyword evidence="6" id="KW-1185">Reference proteome</keyword>
<dbReference type="InterPro" id="IPR012337">
    <property type="entry name" value="RNaseH-like_sf"/>
</dbReference>
<dbReference type="NCBIfam" id="TIGR00573">
    <property type="entry name" value="dnaq"/>
    <property type="match status" value="1"/>
</dbReference>
<sequence length="271" mass="30599">MKCSTAAHWVRQVRTVPISRFWSSSLASYWPPTADLPDPFYSCVPDDVVVVDVEASGYWRAGNPRKDRVIEVGAVRLRGPVVVDTFQSLVQYSGLLSTDIINLTRITPDMLRTAPDVKSVLSSLERFIGTDTLVAHNASFDVSFLQWEFLHERIAAPRALQPSVPSSMPEHLPKVLCSLKIARRVFKETQSHSIESLIGYLKLLPPQQGLHRALGDAMSTSEIWNIMMKSIQTMTRNHRYPSLQLLDALQTGKIAEFESICRTWQFKELDC</sequence>
<evidence type="ECO:0000313" key="6">
    <source>
        <dbReference type="Proteomes" id="UP000799049"/>
    </source>
</evidence>
<evidence type="ECO:0000256" key="2">
    <source>
        <dbReference type="ARBA" id="ARBA00022801"/>
    </source>
</evidence>
<dbReference type="PANTHER" id="PTHR30231">
    <property type="entry name" value="DNA POLYMERASE III SUBUNIT EPSILON"/>
    <property type="match status" value="1"/>
</dbReference>
<evidence type="ECO:0000256" key="1">
    <source>
        <dbReference type="ARBA" id="ARBA00022722"/>
    </source>
</evidence>
<dbReference type="Proteomes" id="UP000799049">
    <property type="component" value="Unassembled WGS sequence"/>
</dbReference>
<protein>
    <submittedName>
        <fullName evidence="5">Mitochondrial DEDDh 3'-5' exonuclease domain family protein</fullName>
    </submittedName>
</protein>
<dbReference type="OrthoDB" id="10063905at2759"/>
<dbReference type="Pfam" id="PF00929">
    <property type="entry name" value="RNase_T"/>
    <property type="match status" value="1"/>
</dbReference>
<name>A0A8K0AJ99_ANDGO</name>
<organism evidence="5 6">
    <name type="scientific">Andalucia godoyi</name>
    <name type="common">Flagellate</name>
    <dbReference type="NCBI Taxonomy" id="505711"/>
    <lineage>
        <taxon>Eukaryota</taxon>
        <taxon>Discoba</taxon>
        <taxon>Jakobida</taxon>
        <taxon>Andalucina</taxon>
        <taxon>Andaluciidae</taxon>
        <taxon>Andalucia</taxon>
    </lineage>
</organism>
<feature type="domain" description="Exonuclease" evidence="4">
    <location>
        <begin position="47"/>
        <end position="233"/>
    </location>
</feature>
<reference evidence="5" key="1">
    <citation type="submission" date="2019-09" db="EMBL/GenBank/DDBJ databases">
        <title>The Mitochondrial Proteome of the Jakobid, Andalucia godoyi, a Protist With the Most Gene-Rich and Bacteria-Like Mitochondrial Genome.</title>
        <authorList>
            <person name="Gray M.W."/>
            <person name="Burger G."/>
            <person name="Derelle R."/>
            <person name="Klimes V."/>
            <person name="Leger M."/>
            <person name="Sarrasin M."/>
            <person name="Vlcek C."/>
            <person name="Roger A.J."/>
            <person name="Elias M."/>
            <person name="Lang B.F."/>
        </authorList>
    </citation>
    <scope>NUCLEOTIDE SEQUENCE</scope>
    <source>
        <strain evidence="5">And28</strain>
    </source>
</reference>
<proteinExistence type="predicted"/>
<dbReference type="AlphaFoldDB" id="A0A8K0AJ99"/>
<gene>
    <name evidence="5" type="ORF">ANDGO_02275</name>
</gene>
<evidence type="ECO:0000256" key="3">
    <source>
        <dbReference type="ARBA" id="ARBA00022839"/>
    </source>
</evidence>
<dbReference type="InterPro" id="IPR013520">
    <property type="entry name" value="Ribonucl_H"/>
</dbReference>
<keyword evidence="1" id="KW-0540">Nuclease</keyword>
<dbReference type="CDD" id="cd06127">
    <property type="entry name" value="DEDDh"/>
    <property type="match status" value="1"/>
</dbReference>
<dbReference type="GO" id="GO:0003677">
    <property type="term" value="F:DNA binding"/>
    <property type="evidence" value="ECO:0007669"/>
    <property type="project" value="InterPro"/>
</dbReference>
<dbReference type="EMBL" id="VRVR01000001">
    <property type="protein sequence ID" value="KAF0853137.1"/>
    <property type="molecule type" value="Genomic_DNA"/>
</dbReference>
<evidence type="ECO:0000313" key="5">
    <source>
        <dbReference type="EMBL" id="KAF0853137.1"/>
    </source>
</evidence>
<dbReference type="PANTHER" id="PTHR30231:SF4">
    <property type="entry name" value="PROTEIN NEN2"/>
    <property type="match status" value="1"/>
</dbReference>
<comment type="caution">
    <text evidence="5">The sequence shown here is derived from an EMBL/GenBank/DDBJ whole genome shotgun (WGS) entry which is preliminary data.</text>
</comment>
<dbReference type="GO" id="GO:0005829">
    <property type="term" value="C:cytosol"/>
    <property type="evidence" value="ECO:0007669"/>
    <property type="project" value="TreeGrafter"/>
</dbReference>
<dbReference type="GO" id="GO:0006260">
    <property type="term" value="P:DNA replication"/>
    <property type="evidence" value="ECO:0007669"/>
    <property type="project" value="InterPro"/>
</dbReference>
<evidence type="ECO:0000259" key="4">
    <source>
        <dbReference type="SMART" id="SM00479"/>
    </source>
</evidence>
<dbReference type="Gene3D" id="3.30.420.10">
    <property type="entry name" value="Ribonuclease H-like superfamily/Ribonuclease H"/>
    <property type="match status" value="1"/>
</dbReference>
<dbReference type="GO" id="GO:0008408">
    <property type="term" value="F:3'-5' exonuclease activity"/>
    <property type="evidence" value="ECO:0007669"/>
    <property type="project" value="TreeGrafter"/>
</dbReference>
<dbReference type="InterPro" id="IPR036397">
    <property type="entry name" value="RNaseH_sf"/>
</dbReference>
<dbReference type="FunFam" id="3.30.420.10:FF:000045">
    <property type="entry name" value="3'-5' exonuclease DinG"/>
    <property type="match status" value="1"/>
</dbReference>
<dbReference type="SMART" id="SM00479">
    <property type="entry name" value="EXOIII"/>
    <property type="match status" value="1"/>
</dbReference>
<dbReference type="GO" id="GO:0003887">
    <property type="term" value="F:DNA-directed DNA polymerase activity"/>
    <property type="evidence" value="ECO:0007669"/>
    <property type="project" value="InterPro"/>
</dbReference>
<keyword evidence="2" id="KW-0378">Hydrolase</keyword>
<dbReference type="SUPFAM" id="SSF53098">
    <property type="entry name" value="Ribonuclease H-like"/>
    <property type="match status" value="1"/>
</dbReference>
<keyword evidence="3 5" id="KW-0269">Exonuclease</keyword>
<accession>A0A8K0AJ99</accession>